<protein>
    <recommendedName>
        <fullName evidence="4 6">50S ribosomal protein L17</fullName>
    </recommendedName>
</protein>
<proteinExistence type="inferred from homology"/>
<dbReference type="GO" id="GO:0003735">
    <property type="term" value="F:structural constituent of ribosome"/>
    <property type="evidence" value="ECO:0007669"/>
    <property type="project" value="InterPro"/>
</dbReference>
<comment type="similarity">
    <text evidence="1 5">Belongs to the bacterial ribosomal protein bL17 family.</text>
</comment>
<dbReference type="GO" id="GO:0022625">
    <property type="term" value="C:cytosolic large ribosomal subunit"/>
    <property type="evidence" value="ECO:0007669"/>
    <property type="project" value="TreeGrafter"/>
</dbReference>
<dbReference type="STRING" id="1802540.A2393_03360"/>
<sequence length="160" mass="18048">MNKKVFGRKLSRSRPAREALFTSLAKALIKNGKIVTTRAKAKAVIPNVEKMITLAKKESLAGRRRVLGILDNSKEETSILFGSVVKAFSGKTSGFTRMVSLPRRLGDNAETVRLEWTEKVEYETKAKEEKKAKKVETKEVKKEVKKVEKKSVKKEVKSKK</sequence>
<dbReference type="InterPro" id="IPR036373">
    <property type="entry name" value="Ribosomal_bL17_sf"/>
</dbReference>
<dbReference type="GO" id="GO:0006412">
    <property type="term" value="P:translation"/>
    <property type="evidence" value="ECO:0007669"/>
    <property type="project" value="InterPro"/>
</dbReference>
<organism evidence="7 8">
    <name type="scientific">Candidatus Woesebacteria bacterium RIFOXYB1_FULL_41_13</name>
    <dbReference type="NCBI Taxonomy" id="1802540"/>
    <lineage>
        <taxon>Bacteria</taxon>
        <taxon>Candidatus Woeseibacteriota</taxon>
    </lineage>
</organism>
<dbReference type="PROSITE" id="PS01167">
    <property type="entry name" value="RIBOSOMAL_L17"/>
    <property type="match status" value="1"/>
</dbReference>
<evidence type="ECO:0000256" key="5">
    <source>
        <dbReference type="RuleBase" id="RU000660"/>
    </source>
</evidence>
<dbReference type="EMBL" id="MGIA01000013">
    <property type="protein sequence ID" value="OGM81272.1"/>
    <property type="molecule type" value="Genomic_DNA"/>
</dbReference>
<dbReference type="NCBIfam" id="TIGR00059">
    <property type="entry name" value="L17"/>
    <property type="match status" value="1"/>
</dbReference>
<name>A0A1F8CYF8_9BACT</name>
<dbReference type="PANTHER" id="PTHR14413">
    <property type="entry name" value="RIBOSOMAL PROTEIN L17"/>
    <property type="match status" value="1"/>
</dbReference>
<evidence type="ECO:0000256" key="1">
    <source>
        <dbReference type="ARBA" id="ARBA00008777"/>
    </source>
</evidence>
<accession>A0A1F8CYF8</accession>
<evidence type="ECO:0000313" key="8">
    <source>
        <dbReference type="Proteomes" id="UP000178937"/>
    </source>
</evidence>
<dbReference type="InterPro" id="IPR047859">
    <property type="entry name" value="Ribosomal_bL17_CS"/>
</dbReference>
<gene>
    <name evidence="7" type="ORF">A2393_03360</name>
</gene>
<evidence type="ECO:0000256" key="2">
    <source>
        <dbReference type="ARBA" id="ARBA00022980"/>
    </source>
</evidence>
<comment type="caution">
    <text evidence="7">The sequence shown here is derived from an EMBL/GenBank/DDBJ whole genome shotgun (WGS) entry which is preliminary data.</text>
</comment>
<keyword evidence="3 5" id="KW-0687">Ribonucleoprotein</keyword>
<dbReference type="PANTHER" id="PTHR14413:SF16">
    <property type="entry name" value="LARGE RIBOSOMAL SUBUNIT PROTEIN BL17M"/>
    <property type="match status" value="1"/>
</dbReference>
<dbReference type="SUPFAM" id="SSF64263">
    <property type="entry name" value="Prokaryotic ribosomal protein L17"/>
    <property type="match status" value="1"/>
</dbReference>
<reference evidence="7 8" key="1">
    <citation type="journal article" date="2016" name="Nat. Commun.">
        <title>Thousands of microbial genomes shed light on interconnected biogeochemical processes in an aquifer system.</title>
        <authorList>
            <person name="Anantharaman K."/>
            <person name="Brown C.T."/>
            <person name="Hug L.A."/>
            <person name="Sharon I."/>
            <person name="Castelle C.J."/>
            <person name="Probst A.J."/>
            <person name="Thomas B.C."/>
            <person name="Singh A."/>
            <person name="Wilkins M.J."/>
            <person name="Karaoz U."/>
            <person name="Brodie E.L."/>
            <person name="Williams K.H."/>
            <person name="Hubbard S.S."/>
            <person name="Banfield J.F."/>
        </authorList>
    </citation>
    <scope>NUCLEOTIDE SEQUENCE [LARGE SCALE GENOMIC DNA]</scope>
</reference>
<evidence type="ECO:0000313" key="7">
    <source>
        <dbReference type="EMBL" id="OGM81272.1"/>
    </source>
</evidence>
<dbReference type="AlphaFoldDB" id="A0A1F8CYF8"/>
<evidence type="ECO:0000256" key="6">
    <source>
        <dbReference type="RuleBase" id="RU000661"/>
    </source>
</evidence>
<dbReference type="Gene3D" id="3.90.1030.10">
    <property type="entry name" value="Ribosomal protein L17"/>
    <property type="match status" value="1"/>
</dbReference>
<dbReference type="Pfam" id="PF01196">
    <property type="entry name" value="Ribosomal_L17"/>
    <property type="match status" value="1"/>
</dbReference>
<evidence type="ECO:0000256" key="3">
    <source>
        <dbReference type="ARBA" id="ARBA00023274"/>
    </source>
</evidence>
<dbReference type="InterPro" id="IPR000456">
    <property type="entry name" value="Ribosomal_bL17"/>
</dbReference>
<keyword evidence="2 5" id="KW-0689">Ribosomal protein</keyword>
<evidence type="ECO:0000256" key="4">
    <source>
        <dbReference type="ARBA" id="ARBA00035494"/>
    </source>
</evidence>
<dbReference type="Proteomes" id="UP000178937">
    <property type="component" value="Unassembled WGS sequence"/>
</dbReference>